<dbReference type="InterPro" id="IPR012318">
    <property type="entry name" value="HTH_CRP"/>
</dbReference>
<evidence type="ECO:0000313" key="8">
    <source>
        <dbReference type="Proteomes" id="UP001597506"/>
    </source>
</evidence>
<gene>
    <name evidence="7" type="ORF">ACFSUL_06345</name>
</gene>
<dbReference type="InterPro" id="IPR036388">
    <property type="entry name" value="WH-like_DNA-bd_sf"/>
</dbReference>
<evidence type="ECO:0000256" key="3">
    <source>
        <dbReference type="ARBA" id="ARBA00023159"/>
    </source>
</evidence>
<feature type="domain" description="Cyclic nucleotide-binding" evidence="5">
    <location>
        <begin position="8"/>
        <end position="110"/>
    </location>
</feature>
<proteinExistence type="predicted"/>
<dbReference type="Gene3D" id="2.60.120.10">
    <property type="entry name" value="Jelly Rolls"/>
    <property type="match status" value="1"/>
</dbReference>
<protein>
    <submittedName>
        <fullName evidence="7">Crp/Fnr family transcriptional regulator</fullName>
    </submittedName>
</protein>
<dbReference type="RefSeq" id="WP_377933722.1">
    <property type="nucleotide sequence ID" value="NZ_JBHUMF010000015.1"/>
</dbReference>
<evidence type="ECO:0000256" key="4">
    <source>
        <dbReference type="ARBA" id="ARBA00023163"/>
    </source>
</evidence>
<name>A0ABW5RPN9_9BACI</name>
<dbReference type="SUPFAM" id="SSF51206">
    <property type="entry name" value="cAMP-binding domain-like"/>
    <property type="match status" value="1"/>
</dbReference>
<dbReference type="InterPro" id="IPR036390">
    <property type="entry name" value="WH_DNA-bd_sf"/>
</dbReference>
<sequence length="236" mass="26863">MNLNTKNDLHLLSNNLRDFLISVSTSKKIAKGSYLFQEGMDAHELYLIKSGLVQVTKLTIDGDELSMQICSTNDIVGELTLYVDDAKYMLNASALEEIEVYAINKEILEKEFSKNPPLAFEYMRWMGLHLQRIQSKIRDLVLNGKKGALYSTLIRLSNSYGVQKKDGILIDLHLTNQDLAKFCATTRESVNRMLSDLRKRKIITMEASGKMLIHDLEPLRLEIGCENCPIEICNIF</sequence>
<organism evidence="7 8">
    <name type="scientific">Bacillus seohaeanensis</name>
    <dbReference type="NCBI Taxonomy" id="284580"/>
    <lineage>
        <taxon>Bacteria</taxon>
        <taxon>Bacillati</taxon>
        <taxon>Bacillota</taxon>
        <taxon>Bacilli</taxon>
        <taxon>Bacillales</taxon>
        <taxon>Bacillaceae</taxon>
        <taxon>Bacillus</taxon>
    </lineage>
</organism>
<dbReference type="SMART" id="SM00419">
    <property type="entry name" value="HTH_CRP"/>
    <property type="match status" value="1"/>
</dbReference>
<dbReference type="CDD" id="cd00092">
    <property type="entry name" value="HTH_CRP"/>
    <property type="match status" value="1"/>
</dbReference>
<evidence type="ECO:0000256" key="2">
    <source>
        <dbReference type="ARBA" id="ARBA00023125"/>
    </source>
</evidence>
<dbReference type="PANTHER" id="PTHR24567">
    <property type="entry name" value="CRP FAMILY TRANSCRIPTIONAL REGULATORY PROTEIN"/>
    <property type="match status" value="1"/>
</dbReference>
<dbReference type="Gene3D" id="1.10.10.10">
    <property type="entry name" value="Winged helix-like DNA-binding domain superfamily/Winged helix DNA-binding domain"/>
    <property type="match status" value="1"/>
</dbReference>
<dbReference type="InterPro" id="IPR050397">
    <property type="entry name" value="Env_Response_Regulators"/>
</dbReference>
<dbReference type="PROSITE" id="PS50042">
    <property type="entry name" value="CNMP_BINDING_3"/>
    <property type="match status" value="1"/>
</dbReference>
<dbReference type="InterPro" id="IPR014710">
    <property type="entry name" value="RmlC-like_jellyroll"/>
</dbReference>
<accession>A0ABW5RPN9</accession>
<dbReference type="EMBL" id="JBHUMF010000015">
    <property type="protein sequence ID" value="MFD2680370.1"/>
    <property type="molecule type" value="Genomic_DNA"/>
</dbReference>
<evidence type="ECO:0000256" key="1">
    <source>
        <dbReference type="ARBA" id="ARBA00023015"/>
    </source>
</evidence>
<dbReference type="InterPro" id="IPR000595">
    <property type="entry name" value="cNMP-bd_dom"/>
</dbReference>
<evidence type="ECO:0000313" key="7">
    <source>
        <dbReference type="EMBL" id="MFD2680370.1"/>
    </source>
</evidence>
<keyword evidence="8" id="KW-1185">Reference proteome</keyword>
<reference evidence="8" key="1">
    <citation type="journal article" date="2019" name="Int. J. Syst. Evol. Microbiol.">
        <title>The Global Catalogue of Microorganisms (GCM) 10K type strain sequencing project: providing services to taxonomists for standard genome sequencing and annotation.</title>
        <authorList>
            <consortium name="The Broad Institute Genomics Platform"/>
            <consortium name="The Broad Institute Genome Sequencing Center for Infectious Disease"/>
            <person name="Wu L."/>
            <person name="Ma J."/>
        </authorList>
    </citation>
    <scope>NUCLEOTIDE SEQUENCE [LARGE SCALE GENOMIC DNA]</scope>
    <source>
        <strain evidence="8">KCTC 3913</strain>
    </source>
</reference>
<keyword evidence="3" id="KW-0010">Activator</keyword>
<dbReference type="SUPFAM" id="SSF46785">
    <property type="entry name" value="Winged helix' DNA-binding domain"/>
    <property type="match status" value="1"/>
</dbReference>
<dbReference type="Pfam" id="PF13545">
    <property type="entry name" value="HTH_Crp_2"/>
    <property type="match status" value="1"/>
</dbReference>
<dbReference type="SMART" id="SM00100">
    <property type="entry name" value="cNMP"/>
    <property type="match status" value="1"/>
</dbReference>
<dbReference type="CDD" id="cd00038">
    <property type="entry name" value="CAP_ED"/>
    <property type="match status" value="1"/>
</dbReference>
<evidence type="ECO:0000259" key="6">
    <source>
        <dbReference type="PROSITE" id="PS51063"/>
    </source>
</evidence>
<dbReference type="PROSITE" id="PS51063">
    <property type="entry name" value="HTH_CRP_2"/>
    <property type="match status" value="1"/>
</dbReference>
<dbReference type="PANTHER" id="PTHR24567:SF74">
    <property type="entry name" value="HTH-TYPE TRANSCRIPTIONAL REGULATOR ARCR"/>
    <property type="match status" value="1"/>
</dbReference>
<feature type="domain" description="HTH crp-type" evidence="6">
    <location>
        <begin position="143"/>
        <end position="217"/>
    </location>
</feature>
<keyword evidence="1" id="KW-0805">Transcription regulation</keyword>
<dbReference type="Pfam" id="PF00027">
    <property type="entry name" value="cNMP_binding"/>
    <property type="match status" value="1"/>
</dbReference>
<dbReference type="PROSITE" id="PS00042">
    <property type="entry name" value="HTH_CRP_1"/>
    <property type="match status" value="1"/>
</dbReference>
<dbReference type="InterPro" id="IPR018335">
    <property type="entry name" value="Tscrpt_reg_HTH_Crp-type_CS"/>
</dbReference>
<comment type="caution">
    <text evidence="7">The sequence shown here is derived from an EMBL/GenBank/DDBJ whole genome shotgun (WGS) entry which is preliminary data.</text>
</comment>
<keyword evidence="2" id="KW-0238">DNA-binding</keyword>
<dbReference type="Proteomes" id="UP001597506">
    <property type="component" value="Unassembled WGS sequence"/>
</dbReference>
<keyword evidence="4" id="KW-0804">Transcription</keyword>
<evidence type="ECO:0000259" key="5">
    <source>
        <dbReference type="PROSITE" id="PS50042"/>
    </source>
</evidence>
<dbReference type="InterPro" id="IPR018490">
    <property type="entry name" value="cNMP-bd_dom_sf"/>
</dbReference>